<evidence type="ECO:0000313" key="3">
    <source>
        <dbReference type="Proteomes" id="UP000678317"/>
    </source>
</evidence>
<name>A0ABS3SKV5_9CELL</name>
<dbReference type="Proteomes" id="UP000678317">
    <property type="component" value="Unassembled WGS sequence"/>
</dbReference>
<keyword evidence="3" id="KW-1185">Reference proteome</keyword>
<feature type="transmembrane region" description="Helical" evidence="1">
    <location>
        <begin position="61"/>
        <end position="79"/>
    </location>
</feature>
<protein>
    <recommendedName>
        <fullName evidence="4">Integral membrane protein</fullName>
    </recommendedName>
</protein>
<organism evidence="2 3">
    <name type="scientific">Cellulomonas fengjieae</name>
    <dbReference type="NCBI Taxonomy" id="2819978"/>
    <lineage>
        <taxon>Bacteria</taxon>
        <taxon>Bacillati</taxon>
        <taxon>Actinomycetota</taxon>
        <taxon>Actinomycetes</taxon>
        <taxon>Micrococcales</taxon>
        <taxon>Cellulomonadaceae</taxon>
        <taxon>Cellulomonas</taxon>
    </lineage>
</organism>
<sequence>MSNERQTTVAPDAYLSAIEADRTALDQRARQPAWLAPALGAVTATWVATGDTARSDGTSPWFFLFIVAMGLVLVATRSTGVKLKGIGTRGWVAYLALVAVGLLLYSAGLALFSLDLDWWVAVPAVLMFGATVATVRVVDASARRSLHRDR</sequence>
<reference evidence="2 3" key="1">
    <citation type="submission" date="2021-03" db="EMBL/GenBank/DDBJ databases">
        <title>novel species in genus Cellulomonas.</title>
        <authorList>
            <person name="Zhang G."/>
        </authorList>
    </citation>
    <scope>NUCLEOTIDE SEQUENCE [LARGE SCALE GENOMIC DNA]</scope>
    <source>
        <strain evidence="3">zg-ZUI188</strain>
    </source>
</reference>
<evidence type="ECO:0008006" key="4">
    <source>
        <dbReference type="Google" id="ProtNLM"/>
    </source>
</evidence>
<gene>
    <name evidence="2" type="ORF">J4035_16760</name>
</gene>
<accession>A0ABS3SKV5</accession>
<evidence type="ECO:0000313" key="2">
    <source>
        <dbReference type="EMBL" id="MBO3086297.1"/>
    </source>
</evidence>
<keyword evidence="1" id="KW-0472">Membrane</keyword>
<comment type="caution">
    <text evidence="2">The sequence shown here is derived from an EMBL/GenBank/DDBJ whole genome shotgun (WGS) entry which is preliminary data.</text>
</comment>
<evidence type="ECO:0000256" key="1">
    <source>
        <dbReference type="SAM" id="Phobius"/>
    </source>
</evidence>
<feature type="transmembrane region" description="Helical" evidence="1">
    <location>
        <begin position="91"/>
        <end position="112"/>
    </location>
</feature>
<dbReference type="RefSeq" id="WP_208290346.1">
    <property type="nucleotide sequence ID" value="NZ_CP074404.1"/>
</dbReference>
<dbReference type="EMBL" id="JAGFBM010000009">
    <property type="protein sequence ID" value="MBO3086297.1"/>
    <property type="molecule type" value="Genomic_DNA"/>
</dbReference>
<keyword evidence="1" id="KW-0812">Transmembrane</keyword>
<feature type="transmembrane region" description="Helical" evidence="1">
    <location>
        <begin position="118"/>
        <end position="138"/>
    </location>
</feature>
<proteinExistence type="predicted"/>
<feature type="transmembrane region" description="Helical" evidence="1">
    <location>
        <begin position="32"/>
        <end position="49"/>
    </location>
</feature>
<keyword evidence="1" id="KW-1133">Transmembrane helix</keyword>